<dbReference type="SUPFAM" id="SSF64307">
    <property type="entry name" value="SirA-like"/>
    <property type="match status" value="1"/>
</dbReference>
<evidence type="ECO:0000313" key="2">
    <source>
        <dbReference type="EMBL" id="QLI05181.1"/>
    </source>
</evidence>
<keyword evidence="3" id="KW-1185">Reference proteome</keyword>
<dbReference type="EMBL" id="CP049075">
    <property type="protein sequence ID" value="QLI05181.1"/>
    <property type="molecule type" value="Genomic_DNA"/>
</dbReference>
<evidence type="ECO:0000313" key="3">
    <source>
        <dbReference type="Proteomes" id="UP000509414"/>
    </source>
</evidence>
<dbReference type="AlphaFoldDB" id="A0A7H9CHM4"/>
<dbReference type="NCBIfam" id="TIGR03527">
    <property type="entry name" value="selenium_YedF"/>
    <property type="match status" value="1"/>
</dbReference>
<reference evidence="2 3" key="1">
    <citation type="submission" date="2020-02" db="EMBL/GenBank/DDBJ databases">
        <title>Complete genome sequence of the novel Campylobacter species Candidatus Campylobacter infans.</title>
        <authorList>
            <person name="Duim B."/>
            <person name="Zomer A."/>
            <person name="van der Graaf L."/>
            <person name="Wagenaar J."/>
        </authorList>
    </citation>
    <scope>NUCLEOTIDE SEQUENCE [LARGE SCALE GENOMIC DNA]</scope>
    <source>
        <strain evidence="2 3">19S00001</strain>
    </source>
</reference>
<evidence type="ECO:0000259" key="1">
    <source>
        <dbReference type="Pfam" id="PF01206"/>
    </source>
</evidence>
<dbReference type="InterPro" id="IPR036868">
    <property type="entry name" value="TusA-like_sf"/>
</dbReference>
<dbReference type="InterPro" id="IPR019870">
    <property type="entry name" value="Se_metab_YedF"/>
</dbReference>
<sequence>MKLNCCDLPCPQPVLKTKEALNSLKLGESLEILLNSSTSKDNVSRFLNSLKQNFNLSQNGDFYEISLIKSAENNDNLNVSEYSCQNTQSKAKLTNKIIYLNESSAGSGAVGQSLLASFLGAFSQCEIKPKYVICVNDAVKISANRGHLAFRALNDLQNQGCEILSCGSCLQAYGLSDKLSIGRVSNAYEIANILLEYEQITL</sequence>
<accession>A0A7H9CHM4</accession>
<feature type="domain" description="UPF0033" evidence="1">
    <location>
        <begin position="2"/>
        <end position="67"/>
    </location>
</feature>
<protein>
    <submittedName>
        <fullName evidence="2">Selenium metabolism protein</fullName>
    </submittedName>
</protein>
<dbReference type="Gene3D" id="3.30.110.40">
    <property type="entry name" value="TusA-like domain"/>
    <property type="match status" value="1"/>
</dbReference>
<dbReference type="Proteomes" id="UP000509414">
    <property type="component" value="Chromosome"/>
</dbReference>
<dbReference type="Pfam" id="PF01206">
    <property type="entry name" value="TusA"/>
    <property type="match status" value="1"/>
</dbReference>
<gene>
    <name evidence="2" type="primary">yedF</name>
    <name evidence="2" type="ORF">CINF_0659</name>
</gene>
<dbReference type="InterPro" id="IPR027396">
    <property type="entry name" value="DsrEFH-like"/>
</dbReference>
<dbReference type="InterPro" id="IPR001455">
    <property type="entry name" value="TusA-like"/>
</dbReference>
<dbReference type="SUPFAM" id="SSF75169">
    <property type="entry name" value="DsrEFH-like"/>
    <property type="match status" value="1"/>
</dbReference>
<proteinExistence type="predicted"/>
<dbReference type="KEGG" id="cinf:CINF_0659"/>
<organism evidence="2 3">
    <name type="scientific">Candidatus Campylobacter infans</name>
    <dbReference type="NCBI Taxonomy" id="2561898"/>
    <lineage>
        <taxon>Bacteria</taxon>
        <taxon>Pseudomonadati</taxon>
        <taxon>Campylobacterota</taxon>
        <taxon>Epsilonproteobacteria</taxon>
        <taxon>Campylobacterales</taxon>
        <taxon>Campylobacteraceae</taxon>
        <taxon>Campylobacter</taxon>
    </lineage>
</organism>
<name>A0A7H9CHM4_9BACT</name>
<dbReference type="RefSeq" id="WP_179975743.1">
    <property type="nucleotide sequence ID" value="NZ_CP049075.1"/>
</dbReference>